<dbReference type="Pfam" id="PF03713">
    <property type="entry name" value="DUF305"/>
    <property type="match status" value="1"/>
</dbReference>
<protein>
    <recommendedName>
        <fullName evidence="2">DUF305 domain-containing protein</fullName>
    </recommendedName>
</protein>
<feature type="domain" description="DUF305" evidence="2">
    <location>
        <begin position="56"/>
        <end position="117"/>
    </location>
</feature>
<keyword evidence="1" id="KW-0812">Transmembrane</keyword>
<comment type="caution">
    <text evidence="3">The sequence shown here is derived from an EMBL/GenBank/DDBJ whole genome shotgun (WGS) entry which is preliminary data.</text>
</comment>
<feature type="transmembrane region" description="Helical" evidence="1">
    <location>
        <begin position="12"/>
        <end position="32"/>
    </location>
</feature>
<dbReference type="Proteomes" id="UP000176682">
    <property type="component" value="Unassembled WGS sequence"/>
</dbReference>
<evidence type="ECO:0000259" key="2">
    <source>
        <dbReference type="Pfam" id="PF03713"/>
    </source>
</evidence>
<proteinExistence type="predicted"/>
<evidence type="ECO:0000313" key="4">
    <source>
        <dbReference type="Proteomes" id="UP000176682"/>
    </source>
</evidence>
<dbReference type="EMBL" id="MFAM01000051">
    <property type="protein sequence ID" value="OGD78338.1"/>
    <property type="molecule type" value="Genomic_DNA"/>
</dbReference>
<dbReference type="PANTHER" id="PTHR36933">
    <property type="entry name" value="SLL0788 PROTEIN"/>
    <property type="match status" value="1"/>
</dbReference>
<dbReference type="InterPro" id="IPR012347">
    <property type="entry name" value="Ferritin-like"/>
</dbReference>
<evidence type="ECO:0000256" key="1">
    <source>
        <dbReference type="SAM" id="Phobius"/>
    </source>
</evidence>
<dbReference type="Gene3D" id="1.20.1260.10">
    <property type="match status" value="2"/>
</dbReference>
<dbReference type="AlphaFoldDB" id="A0A1F5FFA2"/>
<evidence type="ECO:0000313" key="3">
    <source>
        <dbReference type="EMBL" id="OGD78338.1"/>
    </source>
</evidence>
<accession>A0A1F5FFA2</accession>
<dbReference type="InterPro" id="IPR005183">
    <property type="entry name" value="DUF305_CopM-like"/>
</dbReference>
<sequence>MIINYIHPVSKPLSFSLIIIALIIGMGLGFTLTPEYAAMKVAAVSMDLGPADRFLDQRFINGLISHHLTAIDMSRQALDKSHREDIRTLSEKIIKDDEEAVKKLYQLKLDWYKDGRQVSQFTRINLGDNDGKFDLRFINALVTHHDEGIETSMDVRTKSNRTEVLNLADSAIINLTASKDQLLSWRQDWYGF</sequence>
<name>A0A1F5FFA2_9BACT</name>
<keyword evidence="1" id="KW-0472">Membrane</keyword>
<reference evidence="3 4" key="1">
    <citation type="journal article" date="2016" name="Nat. Commun.">
        <title>Thousands of microbial genomes shed light on interconnected biogeochemical processes in an aquifer system.</title>
        <authorList>
            <person name="Anantharaman K."/>
            <person name="Brown C.T."/>
            <person name="Hug L.A."/>
            <person name="Sharon I."/>
            <person name="Castelle C.J."/>
            <person name="Probst A.J."/>
            <person name="Thomas B.C."/>
            <person name="Singh A."/>
            <person name="Wilkins M.J."/>
            <person name="Karaoz U."/>
            <person name="Brodie E.L."/>
            <person name="Williams K.H."/>
            <person name="Hubbard S.S."/>
            <person name="Banfield J.F."/>
        </authorList>
    </citation>
    <scope>NUCLEOTIDE SEQUENCE [LARGE SCALE GENOMIC DNA]</scope>
</reference>
<keyword evidence="1" id="KW-1133">Transmembrane helix</keyword>
<gene>
    <name evidence="3" type="ORF">A2368_04750</name>
</gene>
<dbReference type="PANTHER" id="PTHR36933:SF1">
    <property type="entry name" value="SLL0788 PROTEIN"/>
    <property type="match status" value="1"/>
</dbReference>
<organism evidence="3 4">
    <name type="scientific">Candidatus Collierbacteria bacterium RIFOXYB1_FULL_49_13</name>
    <dbReference type="NCBI Taxonomy" id="1817728"/>
    <lineage>
        <taxon>Bacteria</taxon>
        <taxon>Candidatus Collieribacteriota</taxon>
    </lineage>
</organism>